<dbReference type="EMBL" id="GBXM01015914">
    <property type="protein sequence ID" value="JAH92663.1"/>
    <property type="molecule type" value="Transcribed_RNA"/>
</dbReference>
<sequence>MTEMHYAAISRALNSSYSARRYDPVYCAARLNTFHHNKYTQDHSYVSPVCLLHCLTRSLADSSSS</sequence>
<reference evidence="1" key="2">
    <citation type="journal article" date="2015" name="Fish Shellfish Immunol.">
        <title>Early steps in the European eel (Anguilla anguilla)-Vibrio vulnificus interaction in the gills: Role of the RtxA13 toxin.</title>
        <authorList>
            <person name="Callol A."/>
            <person name="Pajuelo D."/>
            <person name="Ebbesson L."/>
            <person name="Teles M."/>
            <person name="MacKenzie S."/>
            <person name="Amaro C."/>
        </authorList>
    </citation>
    <scope>NUCLEOTIDE SEQUENCE</scope>
</reference>
<accession>A0A0E9WT49</accession>
<dbReference type="AlphaFoldDB" id="A0A0E9WT49"/>
<name>A0A0E9WT49_ANGAN</name>
<organism evidence="1">
    <name type="scientific">Anguilla anguilla</name>
    <name type="common">European freshwater eel</name>
    <name type="synonym">Muraena anguilla</name>
    <dbReference type="NCBI Taxonomy" id="7936"/>
    <lineage>
        <taxon>Eukaryota</taxon>
        <taxon>Metazoa</taxon>
        <taxon>Chordata</taxon>
        <taxon>Craniata</taxon>
        <taxon>Vertebrata</taxon>
        <taxon>Euteleostomi</taxon>
        <taxon>Actinopterygii</taxon>
        <taxon>Neopterygii</taxon>
        <taxon>Teleostei</taxon>
        <taxon>Anguilliformes</taxon>
        <taxon>Anguillidae</taxon>
        <taxon>Anguilla</taxon>
    </lineage>
</organism>
<protein>
    <submittedName>
        <fullName evidence="1">Uncharacterized protein</fullName>
    </submittedName>
</protein>
<reference evidence="1" key="1">
    <citation type="submission" date="2014-11" db="EMBL/GenBank/DDBJ databases">
        <authorList>
            <person name="Amaro Gonzalez C."/>
        </authorList>
    </citation>
    <scope>NUCLEOTIDE SEQUENCE</scope>
</reference>
<evidence type="ECO:0000313" key="1">
    <source>
        <dbReference type="EMBL" id="JAH92663.1"/>
    </source>
</evidence>
<proteinExistence type="predicted"/>